<dbReference type="NCBIfam" id="NF006871">
    <property type="entry name" value="PRK09367.1"/>
    <property type="match status" value="1"/>
</dbReference>
<dbReference type="FunFam" id="1.10.275.10:FF:000005">
    <property type="entry name" value="Histidine ammonia-lyase"/>
    <property type="match status" value="1"/>
</dbReference>
<keyword evidence="3 6" id="KW-0369">Histidine metabolism</keyword>
<name>A0A1B7LDR5_9FIRM</name>
<dbReference type="PROSITE" id="PS00488">
    <property type="entry name" value="PAL_HISTIDASE"/>
    <property type="match status" value="1"/>
</dbReference>
<evidence type="ECO:0000313" key="11">
    <source>
        <dbReference type="Proteomes" id="UP000078532"/>
    </source>
</evidence>
<keyword evidence="6" id="KW-0963">Cytoplasm</keyword>
<feature type="cross-link" description="5-imidazolinone (Ala-Gly)" evidence="6">
    <location>
        <begin position="155"/>
        <end position="157"/>
    </location>
</feature>
<dbReference type="EC" id="4.3.1.3" evidence="2 6"/>
<comment type="catalytic activity">
    <reaction evidence="5 6 8">
        <text>L-histidine = trans-urocanate + NH4(+)</text>
        <dbReference type="Rhea" id="RHEA:21232"/>
        <dbReference type="ChEBI" id="CHEBI:17771"/>
        <dbReference type="ChEBI" id="CHEBI:28938"/>
        <dbReference type="ChEBI" id="CHEBI:57595"/>
        <dbReference type="EC" id="4.3.1.3"/>
    </reaction>
</comment>
<dbReference type="NCBIfam" id="TIGR01225">
    <property type="entry name" value="hutH"/>
    <property type="match status" value="1"/>
</dbReference>
<evidence type="ECO:0000256" key="8">
    <source>
        <dbReference type="RuleBase" id="RU004479"/>
    </source>
</evidence>
<dbReference type="Proteomes" id="UP000078532">
    <property type="component" value="Unassembled WGS sequence"/>
</dbReference>
<dbReference type="InterPro" id="IPR008948">
    <property type="entry name" value="L-Aspartase-like"/>
</dbReference>
<evidence type="ECO:0000256" key="2">
    <source>
        <dbReference type="ARBA" id="ARBA00012994"/>
    </source>
</evidence>
<dbReference type="OrthoDB" id="9806955at2"/>
<proteinExistence type="inferred from homology"/>
<evidence type="ECO:0000256" key="6">
    <source>
        <dbReference type="HAMAP-Rule" id="MF_00229"/>
    </source>
</evidence>
<comment type="caution">
    <text evidence="10">The sequence shown here is derived from an EMBL/GenBank/DDBJ whole genome shotgun (WGS) entry which is preliminary data.</text>
</comment>
<dbReference type="FunFam" id="1.20.200.10:FF:000003">
    <property type="entry name" value="Histidine ammonia-lyase"/>
    <property type="match status" value="1"/>
</dbReference>
<sequence>MALARSTASEGVVEKVSLDGESLDIEQVIRVARRHAPVFLEPAAVRRMEGSQQMVREIVGGKKVVYGITTGFGKFSNVVISPAQTEQLQKNLVMSHAVGTGRPLETEVVRAVTLLRANTLAKGFSGVRPLVVEYLIQLLNRDIHPVVPEQGSVGASGDLAPLAHIALVLLGLGEAEYRGKRISGAQALELAGLPPLSLQAKEGLALTNGTQLMGGLGCLAVHDAELTAKTASIAAALAVEALDGVITAFDPRVQRLRPHAGQARCAAHLRQLLAGGEIAGRAVQPRVQDAYTLRCTPQVHGATLDAVDYVRGVLEVEINSATDNPLLFPEEGDVISGGNFHGQPLALALDFLGMAVAELGSMAERRTARLLDPAISGLPAFLTKHGGLNSGLMLTQYTAAALVSENKVLASPACVDSIPTSANQEDHVSMGPVSARKARRIIANVQQILAIQLLCAAQAVDLGQKRKMGRGTARAYEVIRAEIPFLDRDRVLYPDLTTALELVQSGRLLREVENAAGELE</sequence>
<dbReference type="GO" id="GO:0005737">
    <property type="term" value="C:cytoplasm"/>
    <property type="evidence" value="ECO:0007669"/>
    <property type="project" value="UniProtKB-SubCell"/>
</dbReference>
<dbReference type="SUPFAM" id="SSF48557">
    <property type="entry name" value="L-aspartase-like"/>
    <property type="match status" value="1"/>
</dbReference>
<evidence type="ECO:0000256" key="1">
    <source>
        <dbReference type="ARBA" id="ARBA00005113"/>
    </source>
</evidence>
<dbReference type="InterPro" id="IPR005921">
    <property type="entry name" value="HutH"/>
</dbReference>
<protein>
    <recommendedName>
        <fullName evidence="2 6">Histidine ammonia-lyase</fullName>
        <shortName evidence="6">Histidase</shortName>
        <ecNumber evidence="2 6">4.3.1.3</ecNumber>
    </recommendedName>
</protein>
<evidence type="ECO:0000313" key="10">
    <source>
        <dbReference type="EMBL" id="OAT81233.1"/>
    </source>
</evidence>
<dbReference type="RefSeq" id="WP_066668735.1">
    <property type="nucleotide sequence ID" value="NZ_LYVF01000165.1"/>
</dbReference>
<keyword evidence="11" id="KW-1185">Reference proteome</keyword>
<dbReference type="InterPro" id="IPR001106">
    <property type="entry name" value="Aromatic_Lyase"/>
</dbReference>
<dbReference type="InterPro" id="IPR022313">
    <property type="entry name" value="Phe/His_NH3-lyase_AS"/>
</dbReference>
<dbReference type="GO" id="GO:0019556">
    <property type="term" value="P:L-histidine catabolic process to glutamate and formamide"/>
    <property type="evidence" value="ECO:0007669"/>
    <property type="project" value="UniProtKB-UniPathway"/>
</dbReference>
<dbReference type="GO" id="GO:0019557">
    <property type="term" value="P:L-histidine catabolic process to glutamate and formate"/>
    <property type="evidence" value="ECO:0007669"/>
    <property type="project" value="UniProtKB-UniPathway"/>
</dbReference>
<dbReference type="CDD" id="cd00332">
    <property type="entry name" value="PAL-HAL"/>
    <property type="match status" value="1"/>
</dbReference>
<keyword evidence="4 6" id="KW-0456">Lyase</keyword>
<gene>
    <name evidence="6" type="primary">hutH</name>
    <name evidence="10" type="ORF">A6M21_00065</name>
</gene>
<comment type="PTM">
    <text evidence="6">Contains an active site 4-methylidene-imidazol-5-one (MIO), which is formed autocatalytically by cyclization and dehydration of residues Ala-Ser-Gly.</text>
</comment>
<dbReference type="InterPro" id="IPR024083">
    <property type="entry name" value="Fumarase/histidase_N"/>
</dbReference>
<comment type="similarity">
    <text evidence="6 7">Belongs to the PAL/histidase family.</text>
</comment>
<feature type="modified residue" description="2,3-didehydroalanine (Ser)" evidence="6">
    <location>
        <position position="156"/>
    </location>
</feature>
<organism evidence="10 11">
    <name type="scientific">Desulfotomaculum copahuensis</name>
    <dbReference type="NCBI Taxonomy" id="1838280"/>
    <lineage>
        <taxon>Bacteria</taxon>
        <taxon>Bacillati</taxon>
        <taxon>Bacillota</taxon>
        <taxon>Clostridia</taxon>
        <taxon>Eubacteriales</taxon>
        <taxon>Desulfotomaculaceae</taxon>
        <taxon>Desulfotomaculum</taxon>
    </lineage>
</organism>
<dbReference type="HAMAP" id="MF_00229">
    <property type="entry name" value="His_ammonia_lyase"/>
    <property type="match status" value="1"/>
</dbReference>
<comment type="pathway">
    <text evidence="1 6 8">Amino-acid degradation; L-histidine degradation into L-glutamate; N-formimidoyl-L-glutamate from L-histidine: step 1/3.</text>
</comment>
<evidence type="ECO:0000256" key="5">
    <source>
        <dbReference type="ARBA" id="ARBA00049269"/>
    </source>
</evidence>
<evidence type="ECO:0000256" key="7">
    <source>
        <dbReference type="RuleBase" id="RU003954"/>
    </source>
</evidence>
<dbReference type="STRING" id="1838280.A6M21_00065"/>
<evidence type="ECO:0000256" key="9">
    <source>
        <dbReference type="RuleBase" id="RU004480"/>
    </source>
</evidence>
<evidence type="ECO:0000256" key="3">
    <source>
        <dbReference type="ARBA" id="ARBA00022808"/>
    </source>
</evidence>
<dbReference type="Gene3D" id="1.10.275.10">
    <property type="entry name" value="Fumarase/aspartase (N-terminal domain)"/>
    <property type="match status" value="1"/>
</dbReference>
<dbReference type="AlphaFoldDB" id="A0A1B7LDR5"/>
<evidence type="ECO:0000256" key="4">
    <source>
        <dbReference type="ARBA" id="ARBA00023239"/>
    </source>
</evidence>
<dbReference type="UniPathway" id="UPA00379">
    <property type="reaction ID" value="UER00549"/>
</dbReference>
<dbReference type="EMBL" id="LYVF01000165">
    <property type="protein sequence ID" value="OAT81233.1"/>
    <property type="molecule type" value="Genomic_DNA"/>
</dbReference>
<dbReference type="Gene3D" id="1.20.200.10">
    <property type="entry name" value="Fumarase/aspartase (Central domain)"/>
    <property type="match status" value="1"/>
</dbReference>
<dbReference type="GO" id="GO:0004397">
    <property type="term" value="F:histidine ammonia-lyase activity"/>
    <property type="evidence" value="ECO:0007669"/>
    <property type="project" value="UniProtKB-UniRule"/>
</dbReference>
<dbReference type="Pfam" id="PF00221">
    <property type="entry name" value="Lyase_aromatic"/>
    <property type="match status" value="1"/>
</dbReference>
<accession>A0A1B7LDR5</accession>
<comment type="subcellular location">
    <subcellularLocation>
        <location evidence="6 9">Cytoplasm</location>
    </subcellularLocation>
</comment>
<dbReference type="PANTHER" id="PTHR10362">
    <property type="entry name" value="HISTIDINE AMMONIA-LYASE"/>
    <property type="match status" value="1"/>
</dbReference>
<reference evidence="10 11" key="1">
    <citation type="submission" date="2016-04" db="EMBL/GenBank/DDBJ databases">
        <authorList>
            <person name="Evans L.H."/>
            <person name="Alamgir A."/>
            <person name="Owens N."/>
            <person name="Weber N.D."/>
            <person name="Virtaneva K."/>
            <person name="Barbian K."/>
            <person name="Babar A."/>
            <person name="Rosenke K."/>
        </authorList>
    </citation>
    <scope>NUCLEOTIDE SEQUENCE [LARGE SCALE GENOMIC DNA]</scope>
    <source>
        <strain evidence="10 11">LMa1</strain>
    </source>
</reference>